<feature type="transmembrane region" description="Helical" evidence="1">
    <location>
        <begin position="50"/>
        <end position="68"/>
    </location>
</feature>
<reference evidence="3 4" key="1">
    <citation type="journal article" date="2016" name="Nat. Commun.">
        <title>Thousands of microbial genomes shed light on interconnected biogeochemical processes in an aquifer system.</title>
        <authorList>
            <person name="Anantharaman K."/>
            <person name="Brown C.T."/>
            <person name="Hug L.A."/>
            <person name="Sharon I."/>
            <person name="Castelle C.J."/>
            <person name="Probst A.J."/>
            <person name="Thomas B.C."/>
            <person name="Singh A."/>
            <person name="Wilkins M.J."/>
            <person name="Karaoz U."/>
            <person name="Brodie E.L."/>
            <person name="Williams K.H."/>
            <person name="Hubbard S.S."/>
            <person name="Banfield J.F."/>
        </authorList>
    </citation>
    <scope>NUCLEOTIDE SEQUENCE [LARGE SCALE GENOMIC DNA]</scope>
</reference>
<evidence type="ECO:0000313" key="4">
    <source>
        <dbReference type="Proteomes" id="UP000178449"/>
    </source>
</evidence>
<dbReference type="EMBL" id="MFNE01000047">
    <property type="protein sequence ID" value="OGG93562.1"/>
    <property type="molecule type" value="Genomic_DNA"/>
</dbReference>
<keyword evidence="1" id="KW-0812">Transmembrane</keyword>
<dbReference type="Pfam" id="PF04397">
    <property type="entry name" value="LytTR"/>
    <property type="match status" value="1"/>
</dbReference>
<feature type="transmembrane region" description="Helical" evidence="1">
    <location>
        <begin position="20"/>
        <end position="38"/>
    </location>
</feature>
<evidence type="ECO:0000313" key="3">
    <source>
        <dbReference type="EMBL" id="OGG93562.1"/>
    </source>
</evidence>
<protein>
    <recommendedName>
        <fullName evidence="2">HTH LytTR-type domain-containing protein</fullName>
    </recommendedName>
</protein>
<feature type="transmembrane region" description="Helical" evidence="1">
    <location>
        <begin position="113"/>
        <end position="135"/>
    </location>
</feature>
<keyword evidence="1" id="KW-0472">Membrane</keyword>
<sequence length="256" mass="28445">MNNQPVQLVMGQFTRYKVDLLSLLIPLLVCLVLGLVQTQPDQPWSPILNWGLYGLLGFLGHRLSWLIHHQIRGIRFEKSFASQAPYLITGIGFTYGLVLLFNDLETVQKMAGLIALQVAAVSALVHLLMVSTGTLQKIALLTQAKALAKISIELQVEGRPVQVPLECLLAVQVEDHYCQIWYEAQNAVQQVMTHGSLKNLAAHAEGHLVQISRSALVNPSKVLQAEVGKETQVWLPGIAQPFKVSRSYRKQAQKWA</sequence>
<dbReference type="Proteomes" id="UP000178449">
    <property type="component" value="Unassembled WGS sequence"/>
</dbReference>
<dbReference type="Gene3D" id="2.40.50.1020">
    <property type="entry name" value="LytTr DNA-binding domain"/>
    <property type="match status" value="1"/>
</dbReference>
<gene>
    <name evidence="3" type="ORF">A2527_11685</name>
</gene>
<dbReference type="InterPro" id="IPR007492">
    <property type="entry name" value="LytTR_DNA-bd_dom"/>
</dbReference>
<comment type="caution">
    <text evidence="3">The sequence shown here is derived from an EMBL/GenBank/DDBJ whole genome shotgun (WGS) entry which is preliminary data.</text>
</comment>
<name>A0A1F6G638_9PROT</name>
<dbReference type="STRING" id="1817772.A2527_11685"/>
<dbReference type="GO" id="GO:0003677">
    <property type="term" value="F:DNA binding"/>
    <property type="evidence" value="ECO:0007669"/>
    <property type="project" value="InterPro"/>
</dbReference>
<feature type="transmembrane region" description="Helical" evidence="1">
    <location>
        <begin position="80"/>
        <end position="101"/>
    </location>
</feature>
<dbReference type="SMART" id="SM00850">
    <property type="entry name" value="LytTR"/>
    <property type="match status" value="1"/>
</dbReference>
<dbReference type="AlphaFoldDB" id="A0A1F6G638"/>
<organism evidence="3 4">
    <name type="scientific">Candidatus Lambdaproteobacteria bacterium RIFOXYD2_FULL_50_16</name>
    <dbReference type="NCBI Taxonomy" id="1817772"/>
    <lineage>
        <taxon>Bacteria</taxon>
        <taxon>Pseudomonadati</taxon>
        <taxon>Pseudomonadota</taxon>
        <taxon>Candidatus Lambdaproteobacteria</taxon>
    </lineage>
</organism>
<evidence type="ECO:0000259" key="2">
    <source>
        <dbReference type="SMART" id="SM00850"/>
    </source>
</evidence>
<accession>A0A1F6G638</accession>
<keyword evidence="1" id="KW-1133">Transmembrane helix</keyword>
<proteinExistence type="predicted"/>
<feature type="domain" description="HTH LytTR-type" evidence="2">
    <location>
        <begin position="158"/>
        <end position="256"/>
    </location>
</feature>
<evidence type="ECO:0000256" key="1">
    <source>
        <dbReference type="SAM" id="Phobius"/>
    </source>
</evidence>